<gene>
    <name evidence="2" type="ORF">LSAT_V11C900489120</name>
</gene>
<proteinExistence type="predicted"/>
<accession>A0A9R1WSZ2</accession>
<sequence length="96" mass="10931">MIFSTLKVEILVQLQLWRRSVCSPTPRTFQNVSSLGLFTYYTQSLILWFYLFVSSFVVAGDETMAINWDEKQGGTKCESSFHSCQHSSSLSSYVDA</sequence>
<feature type="transmembrane region" description="Helical" evidence="1">
    <location>
        <begin position="40"/>
        <end position="59"/>
    </location>
</feature>
<keyword evidence="1" id="KW-0472">Membrane</keyword>
<organism evidence="2 3">
    <name type="scientific">Lactuca sativa</name>
    <name type="common">Garden lettuce</name>
    <dbReference type="NCBI Taxonomy" id="4236"/>
    <lineage>
        <taxon>Eukaryota</taxon>
        <taxon>Viridiplantae</taxon>
        <taxon>Streptophyta</taxon>
        <taxon>Embryophyta</taxon>
        <taxon>Tracheophyta</taxon>
        <taxon>Spermatophyta</taxon>
        <taxon>Magnoliopsida</taxon>
        <taxon>eudicotyledons</taxon>
        <taxon>Gunneridae</taxon>
        <taxon>Pentapetalae</taxon>
        <taxon>asterids</taxon>
        <taxon>campanulids</taxon>
        <taxon>Asterales</taxon>
        <taxon>Asteraceae</taxon>
        <taxon>Cichorioideae</taxon>
        <taxon>Cichorieae</taxon>
        <taxon>Lactucinae</taxon>
        <taxon>Lactuca</taxon>
    </lineage>
</organism>
<name>A0A9R1WSZ2_LACSA</name>
<reference evidence="2 3" key="1">
    <citation type="journal article" date="2017" name="Nat. Commun.">
        <title>Genome assembly with in vitro proximity ligation data and whole-genome triplication in lettuce.</title>
        <authorList>
            <person name="Reyes-Chin-Wo S."/>
            <person name="Wang Z."/>
            <person name="Yang X."/>
            <person name="Kozik A."/>
            <person name="Arikit S."/>
            <person name="Song C."/>
            <person name="Xia L."/>
            <person name="Froenicke L."/>
            <person name="Lavelle D.O."/>
            <person name="Truco M.J."/>
            <person name="Xia R."/>
            <person name="Zhu S."/>
            <person name="Xu C."/>
            <person name="Xu H."/>
            <person name="Xu X."/>
            <person name="Cox K."/>
            <person name="Korf I."/>
            <person name="Meyers B.C."/>
            <person name="Michelmore R.W."/>
        </authorList>
    </citation>
    <scope>NUCLEOTIDE SEQUENCE [LARGE SCALE GENOMIC DNA]</scope>
    <source>
        <strain evidence="3">cv. Salinas</strain>
        <tissue evidence="2">Seedlings</tissue>
    </source>
</reference>
<comment type="caution">
    <text evidence="2">The sequence shown here is derived from an EMBL/GenBank/DDBJ whole genome shotgun (WGS) entry which is preliminary data.</text>
</comment>
<dbReference type="AlphaFoldDB" id="A0A9R1WSZ2"/>
<dbReference type="EMBL" id="NBSK02000009">
    <property type="protein sequence ID" value="KAJ0186784.1"/>
    <property type="molecule type" value="Genomic_DNA"/>
</dbReference>
<evidence type="ECO:0000313" key="2">
    <source>
        <dbReference type="EMBL" id="KAJ0186784.1"/>
    </source>
</evidence>
<keyword evidence="1" id="KW-0812">Transmembrane</keyword>
<evidence type="ECO:0000256" key="1">
    <source>
        <dbReference type="SAM" id="Phobius"/>
    </source>
</evidence>
<keyword evidence="1" id="KW-1133">Transmembrane helix</keyword>
<keyword evidence="3" id="KW-1185">Reference proteome</keyword>
<dbReference type="Proteomes" id="UP000235145">
    <property type="component" value="Unassembled WGS sequence"/>
</dbReference>
<protein>
    <submittedName>
        <fullName evidence="2">Uncharacterized protein</fullName>
    </submittedName>
</protein>
<evidence type="ECO:0000313" key="3">
    <source>
        <dbReference type="Proteomes" id="UP000235145"/>
    </source>
</evidence>